<feature type="compositionally biased region" description="Basic and acidic residues" evidence="16">
    <location>
        <begin position="1393"/>
        <end position="1403"/>
    </location>
</feature>
<evidence type="ECO:0000256" key="6">
    <source>
        <dbReference type="ARBA" id="ARBA00022490"/>
    </source>
</evidence>
<dbReference type="FunFam" id="3.40.50.410:FF:000011">
    <property type="entry name" value="Protein transport protein SEC23"/>
    <property type="match status" value="1"/>
</dbReference>
<dbReference type="PANTHER" id="PTHR11141:SF7">
    <property type="entry name" value="PROTEIN TRANSPORT PROTEIN SEC23A"/>
    <property type="match status" value="1"/>
</dbReference>
<dbReference type="GO" id="GO:0070971">
    <property type="term" value="C:endoplasmic reticulum exit site"/>
    <property type="evidence" value="ECO:0007669"/>
    <property type="project" value="TreeGrafter"/>
</dbReference>
<dbReference type="GO" id="GO:0005096">
    <property type="term" value="F:GTPase activator activity"/>
    <property type="evidence" value="ECO:0007669"/>
    <property type="project" value="TreeGrafter"/>
</dbReference>
<feature type="compositionally biased region" description="Basic and acidic residues" evidence="16">
    <location>
        <begin position="795"/>
        <end position="804"/>
    </location>
</feature>
<organism evidence="22">
    <name type="scientific">Lamprotornis superbus</name>
    <dbReference type="NCBI Taxonomy" id="245042"/>
    <lineage>
        <taxon>Eukaryota</taxon>
        <taxon>Metazoa</taxon>
        <taxon>Chordata</taxon>
        <taxon>Craniata</taxon>
        <taxon>Vertebrata</taxon>
        <taxon>Euteleostomi</taxon>
        <taxon>Archelosauria</taxon>
        <taxon>Archosauria</taxon>
        <taxon>Dinosauria</taxon>
        <taxon>Saurischia</taxon>
        <taxon>Theropoda</taxon>
        <taxon>Coelurosauria</taxon>
        <taxon>Aves</taxon>
        <taxon>Neognathae</taxon>
        <taxon>Neoaves</taxon>
        <taxon>Telluraves</taxon>
        <taxon>Australaves</taxon>
        <taxon>Passeriformes</taxon>
        <taxon>Sturnidae</taxon>
        <taxon>Lamprotornis</taxon>
    </lineage>
</organism>
<evidence type="ECO:0000259" key="20">
    <source>
        <dbReference type="Pfam" id="PF04815"/>
    </source>
</evidence>
<comment type="caution">
    <text evidence="22">The sequence shown here is derived from an EMBL/GenBank/DDBJ whole genome shotgun (WGS) entry which is preliminary data.</text>
</comment>
<keyword evidence="12" id="KW-0472">Membrane</keyword>
<dbReference type="Proteomes" id="UP000618051">
    <property type="component" value="Unassembled WGS sequence"/>
</dbReference>
<evidence type="ECO:0000256" key="13">
    <source>
        <dbReference type="ARBA" id="ARBA00023329"/>
    </source>
</evidence>
<dbReference type="Gene3D" id="2.60.40.1670">
    <property type="entry name" value="beta-sandwich domain of Sec23/24"/>
    <property type="match status" value="1"/>
</dbReference>
<accession>A0A835NV54</accession>
<evidence type="ECO:0000259" key="18">
    <source>
        <dbReference type="Pfam" id="PF04810"/>
    </source>
</evidence>
<evidence type="ECO:0000313" key="22">
    <source>
        <dbReference type="EMBL" id="KAG0120785.1"/>
    </source>
</evidence>
<dbReference type="OrthoDB" id="10256289at2759"/>
<dbReference type="Pfam" id="PF08033">
    <property type="entry name" value="Sec23_BS"/>
    <property type="match status" value="1"/>
</dbReference>
<keyword evidence="13" id="KW-0968">Cytoplasmic vesicle</keyword>
<dbReference type="InterPro" id="IPR006895">
    <property type="entry name" value="Znf_Sec23_Sec24"/>
</dbReference>
<dbReference type="GO" id="GO:0090110">
    <property type="term" value="P:COPII-coated vesicle cargo loading"/>
    <property type="evidence" value="ECO:0007669"/>
    <property type="project" value="TreeGrafter"/>
</dbReference>
<evidence type="ECO:0000313" key="24">
    <source>
        <dbReference type="Proteomes" id="UP000618051"/>
    </source>
</evidence>
<dbReference type="PANTHER" id="PTHR11141">
    <property type="entry name" value="PROTEIN TRANSPORT PROTEIN SEC23"/>
    <property type="match status" value="1"/>
</dbReference>
<keyword evidence="8" id="KW-0256">Endoplasmic reticulum</keyword>
<dbReference type="Pfam" id="PF00626">
    <property type="entry name" value="Gelsolin"/>
    <property type="match status" value="1"/>
</dbReference>
<comment type="subcellular location">
    <subcellularLocation>
        <location evidence="3">Cytoplasm</location>
        <location evidence="3">Cytosol</location>
    </subcellularLocation>
    <subcellularLocation>
        <location evidence="1">Cytoplasmic vesicle</location>
        <location evidence="1">COPII-coated vesicle membrane</location>
        <topology evidence="1">Peripheral membrane protein</topology>
        <orientation evidence="1">Cytoplasmic side</orientation>
    </subcellularLocation>
    <subcellularLocation>
        <location evidence="2">Endoplasmic reticulum membrane</location>
        <topology evidence="2">Peripheral membrane protein</topology>
        <orientation evidence="2">Cytoplasmic side</orientation>
    </subcellularLocation>
</comment>
<dbReference type="InterPro" id="IPR006896">
    <property type="entry name" value="Sec23/24_trunk_dom"/>
</dbReference>
<feature type="region of interest" description="Disordered" evidence="16">
    <location>
        <begin position="795"/>
        <end position="815"/>
    </location>
</feature>
<evidence type="ECO:0000256" key="1">
    <source>
        <dbReference type="ARBA" id="ARBA00004299"/>
    </source>
</evidence>
<evidence type="ECO:0000256" key="14">
    <source>
        <dbReference type="ARBA" id="ARBA00039488"/>
    </source>
</evidence>
<feature type="domain" description="Sec23/Sec24 trunk" evidence="19">
    <location>
        <begin position="171"/>
        <end position="435"/>
    </location>
</feature>
<dbReference type="InterPro" id="IPR036174">
    <property type="entry name" value="Znf_Sec23_Sec24_sf"/>
</dbReference>
<dbReference type="Gene3D" id="1.20.120.730">
    <property type="entry name" value="Sec23/Sec24 helical domain"/>
    <property type="match status" value="1"/>
</dbReference>
<dbReference type="InterPro" id="IPR037364">
    <property type="entry name" value="Sec23"/>
</dbReference>
<dbReference type="InterPro" id="IPR029006">
    <property type="entry name" value="ADF-H/Gelsolin-like_dom_sf"/>
</dbReference>
<dbReference type="Gene3D" id="3.40.50.410">
    <property type="entry name" value="von Willebrand factor, type A domain"/>
    <property type="match status" value="1"/>
</dbReference>
<comment type="similarity">
    <text evidence="4">Belongs to the SEC23/SEC24 family. SEC23 subfamily.</text>
</comment>
<evidence type="ECO:0000259" key="17">
    <source>
        <dbReference type="Pfam" id="PF00626"/>
    </source>
</evidence>
<evidence type="ECO:0000256" key="3">
    <source>
        <dbReference type="ARBA" id="ARBA00004514"/>
    </source>
</evidence>
<dbReference type="GO" id="GO:0030127">
    <property type="term" value="C:COPII vesicle coat"/>
    <property type="evidence" value="ECO:0007669"/>
    <property type="project" value="InterPro"/>
</dbReference>
<evidence type="ECO:0000256" key="9">
    <source>
        <dbReference type="ARBA" id="ARBA00022833"/>
    </source>
</evidence>
<dbReference type="GO" id="GO:0005829">
    <property type="term" value="C:cytosol"/>
    <property type="evidence" value="ECO:0007669"/>
    <property type="project" value="UniProtKB-SubCell"/>
</dbReference>
<keyword evidence="6" id="KW-0963">Cytoplasm</keyword>
<evidence type="ECO:0000259" key="21">
    <source>
        <dbReference type="Pfam" id="PF08033"/>
    </source>
</evidence>
<reference evidence="22" key="1">
    <citation type="submission" date="2020-10" db="EMBL/GenBank/DDBJ databases">
        <title>Feather gene expression reveals the developmental basis of iridescence in African starlings.</title>
        <authorList>
            <person name="Rubenstein D.R."/>
        </authorList>
    </citation>
    <scope>NUCLEOTIDE SEQUENCE</scope>
    <source>
        <strain evidence="22">SS15</strain>
        <tissue evidence="22">Liver</tissue>
    </source>
</reference>
<evidence type="ECO:0000256" key="8">
    <source>
        <dbReference type="ARBA" id="ARBA00022824"/>
    </source>
</evidence>
<dbReference type="CDD" id="cd01478">
    <property type="entry name" value="Sec23-like"/>
    <property type="match status" value="1"/>
</dbReference>
<name>A0A835NV54_9PASS</name>
<dbReference type="GO" id="GO:0005789">
    <property type="term" value="C:endoplasmic reticulum membrane"/>
    <property type="evidence" value="ECO:0007669"/>
    <property type="project" value="UniProtKB-SubCell"/>
</dbReference>
<keyword evidence="10" id="KW-0931">ER-Golgi transport</keyword>
<dbReference type="SUPFAM" id="SSF81995">
    <property type="entry name" value="beta-sandwich domain of Sec23/24"/>
    <property type="match status" value="1"/>
</dbReference>
<feature type="domain" description="Zinc finger Sec23/Sec24-type" evidence="18">
    <location>
        <begin position="119"/>
        <end position="143"/>
    </location>
</feature>
<dbReference type="CDD" id="cd11287">
    <property type="entry name" value="Sec23_C"/>
    <property type="match status" value="1"/>
</dbReference>
<evidence type="ECO:0000256" key="10">
    <source>
        <dbReference type="ARBA" id="ARBA00022892"/>
    </source>
</evidence>
<evidence type="ECO:0000256" key="4">
    <source>
        <dbReference type="ARBA" id="ARBA00009210"/>
    </source>
</evidence>
<dbReference type="InterPro" id="IPR036465">
    <property type="entry name" value="vWFA_dom_sf"/>
</dbReference>
<dbReference type="FunFam" id="3.40.20.10:FF:000003">
    <property type="entry name" value="Protein transport protein SEC23"/>
    <property type="match status" value="1"/>
</dbReference>
<evidence type="ECO:0000259" key="19">
    <source>
        <dbReference type="Pfam" id="PF04811"/>
    </source>
</evidence>
<dbReference type="SUPFAM" id="SSF82919">
    <property type="entry name" value="Zn-finger domain of Sec23/24"/>
    <property type="match status" value="1"/>
</dbReference>
<keyword evidence="9" id="KW-0862">Zinc</keyword>
<dbReference type="Pfam" id="PF04810">
    <property type="entry name" value="zf-Sec23_Sec24"/>
    <property type="match status" value="1"/>
</dbReference>
<keyword evidence="7" id="KW-0479">Metal-binding</keyword>
<keyword evidence="11" id="KW-0653">Protein transport</keyword>
<evidence type="ECO:0000313" key="23">
    <source>
        <dbReference type="EMBL" id="KAI1237746.1"/>
    </source>
</evidence>
<sequence>MAGCKVHSALAVKGRKQSRKDFGFLLDILICSKGEKLIMTTFLEFIQQNEDRDGVRFSWNVWPSSRLEATRMVVPVAALFTPLKERPDLPPIQYEPVLCRWLETQSEETLEACVALWASQVDYRAKLWACNFCYQRNQFPPTYAGISEMNQPAELLPQFSSIEYVVQRGPQMPLIFLYVVDTCMEDEDLQALKESMQMSLSLLPPTALVGLITFGRMVQVHELGCEGISKSYVFRGTKDLSAKQLQEMLGLTKVAVAQVGRGPQVQQPPPSNRFLQPVQKIDMNLTDLLGELQRDPWPVPQGKRPLRSSGVALSIAVGLLECTFPNTGARIMMFIGGPATQGPGMVVGDELKLPIRSWHDIEKDNAKYVKKGTKHFEALANRAATNGHVIDIYACALDQTGLLEMKCCPNYTGGYMVMGDSFNTSLFKQTFQRVFTKDMQGQFKMGFGGTLEIKTSREVKISGAIGPCVSLNSKGPCVSENHNAPIPQGGRGAIQFVTQYQHSSGQRRIRVTTVARNWADAQTQIQNIAASFDQEAAAILMARLAVYRAETEEGPDVLRWLDRQLIRLCQKFGEYHKDDPSSFRFSETFSLYPQFMFHLRRSPFLQVFNNSPDESSYYRHHFMRQDLTQSLIMVQPILYAYSFNGPPEPVLLDSSSILPDRILLMDTFFQILIYHGETIAQWRKSGYQDMPEYENFHHLLQAPIDDAQEILHSRFPMPRYIDTEHGGSQARFLLSKVNPSQTHNNMYAWGQESGAPILTDDVSLQICEFTFCKLKEDALGQKCKSKKIVKDMEVEKEEKNEQRNRSNHICTSGTLSCDSGDELELGSAGDLESEPEQLNLSENLEGDHTGPFVSVLPPCMKLTPFINRKRMGAQVFLVKGKSTTEQEVKEFPFKGRNNINYLPVFSSESHFSLMLAIAIEMKNIAQDFETAQFVMDTKWLAETEQACKQSMKSLMNIGPAADLHWDLAAEGRLDPSISLGGKGFQTPGEVLVPGYSFGSCHFQRIIVAIGYNKMNPQKGQIPFFKETGYIKYVKTIAAKANFEINNSHLGLFTQTKTIELLDNACKLSKQKCLLHSVCKGCSSPMGVVPNVKETDWDIDCVLEGIENTPRGNSQGERISAKNIDNNCREPPPLETKDGKQRCKQTPDERYLISQVIYSTFPDFQSFSVMIVLYLTTRLSGKLFLCKQQEIYTELQKRFCKQNRPAVTFKMFVRIQKKDHYVHNRAHHCSSSWSSSKELAASPSCQPAALQQRACSLAAPPCCSQQCAESIKDGTQSYIATALLSHSNHFNSHCIVLQDLDCDKLDHEGYKPRSETCYGSSTQGNKAGNIVSPLHHSAAFCITETRHWRGARVQPEDCKQLLEQPAAMAAADPRRLNPVSAEPESEGLSSSRASQDKVKGSDLHQGNEHLLPGLWKLLMQLQKAFGFRTVACLIVPIFQKEIAKDVLWTHSNQLGQAVLGQWEVWEERKAACEAKHGWHSPLGRKLCQGAEPGAYLAPPPNLQSSSYGDELTPFLSGKKERKEDEKTSELTIFPGLQNLWFALATDSTPVDQEANCIKEMITSMKKKEDDAGRFDTMMNFSAFTISGIVYCKIDHMAIPTSSSCGPPHANVYKRQSSCGTRQCYIIRRIFTGSNRRGEQINTQVEQQHTDNSKEYENEATWGLTLGGAVAADQ</sequence>
<evidence type="ECO:0000256" key="16">
    <source>
        <dbReference type="SAM" id="MobiDB-lite"/>
    </source>
</evidence>
<proteinExistence type="inferred from homology"/>
<dbReference type="InterPro" id="IPR007123">
    <property type="entry name" value="Gelsolin-like_dom"/>
</dbReference>
<dbReference type="InterPro" id="IPR037550">
    <property type="entry name" value="Sec23_C"/>
</dbReference>
<keyword evidence="24" id="KW-1185">Reference proteome</keyword>
<dbReference type="FunFam" id="1.20.120.730:FF:000003">
    <property type="entry name" value="Protein transport protein SEC23"/>
    <property type="match status" value="1"/>
</dbReference>
<reference evidence="23 24" key="2">
    <citation type="journal article" date="2021" name="J. Hered.">
        <title>Feather Gene Expression Elucidates the Developmental Basis of Plumage Iridescence in African Starlings.</title>
        <authorList>
            <person name="Rubenstein D.R."/>
            <person name="Corvelo A."/>
            <person name="MacManes M.D."/>
            <person name="Maia R."/>
            <person name="Narzisi G."/>
            <person name="Rousaki A."/>
            <person name="Vandenabeele P."/>
            <person name="Shawkey M.D."/>
            <person name="Solomon J."/>
        </authorList>
    </citation>
    <scope>NUCLEOTIDE SEQUENCE [LARGE SCALE GENOMIC DNA]</scope>
    <source>
        <strain evidence="23">SS15</strain>
    </source>
</reference>
<feature type="domain" description="Gelsolin-like" evidence="17">
    <location>
        <begin position="647"/>
        <end position="733"/>
    </location>
</feature>
<dbReference type="GO" id="GO:0008270">
    <property type="term" value="F:zinc ion binding"/>
    <property type="evidence" value="ECO:0007669"/>
    <property type="project" value="InterPro"/>
</dbReference>
<dbReference type="EMBL" id="JADDUC020000007">
    <property type="protein sequence ID" value="KAI1237746.1"/>
    <property type="molecule type" value="Genomic_DNA"/>
</dbReference>
<evidence type="ECO:0000256" key="12">
    <source>
        <dbReference type="ARBA" id="ARBA00023136"/>
    </source>
</evidence>
<dbReference type="Gene3D" id="2.30.30.380">
    <property type="entry name" value="Zn-finger domain of Sec23/24"/>
    <property type="match status" value="1"/>
</dbReference>
<dbReference type="SUPFAM" id="SSF53300">
    <property type="entry name" value="vWA-like"/>
    <property type="match status" value="1"/>
</dbReference>
<evidence type="ECO:0000256" key="2">
    <source>
        <dbReference type="ARBA" id="ARBA00004397"/>
    </source>
</evidence>
<dbReference type="SUPFAM" id="SSF82754">
    <property type="entry name" value="C-terminal, gelsolin-like domain of Sec23/24"/>
    <property type="match status" value="1"/>
</dbReference>
<evidence type="ECO:0000256" key="7">
    <source>
        <dbReference type="ARBA" id="ARBA00022723"/>
    </source>
</evidence>
<dbReference type="InterPro" id="IPR012990">
    <property type="entry name" value="Beta-sandwich_Sec23_24"/>
</dbReference>
<feature type="domain" description="Sec23/Sec24 beta-sandwich" evidence="21">
    <location>
        <begin position="446"/>
        <end position="519"/>
    </location>
</feature>
<protein>
    <recommendedName>
        <fullName evidence="14">Protein transport protein Sec23A</fullName>
    </recommendedName>
    <alternativeName>
        <fullName evidence="15">SEC23-related protein A</fullName>
    </alternativeName>
</protein>
<dbReference type="Pfam" id="PF04815">
    <property type="entry name" value="Sec23_helical"/>
    <property type="match status" value="1"/>
</dbReference>
<dbReference type="InterPro" id="IPR006900">
    <property type="entry name" value="Sec23/24_helical_dom"/>
</dbReference>
<dbReference type="InterPro" id="IPR036175">
    <property type="entry name" value="Sec23/24_helical_dom_sf"/>
</dbReference>
<reference evidence="23" key="3">
    <citation type="submission" date="2022-01" db="EMBL/GenBank/DDBJ databases">
        <authorList>
            <person name="Rubenstein D.R."/>
        </authorList>
    </citation>
    <scope>NUCLEOTIDE SEQUENCE</scope>
    <source>
        <strain evidence="23">SS15</strain>
        <tissue evidence="23">Liver</tissue>
    </source>
</reference>
<keyword evidence="5" id="KW-0813">Transport</keyword>
<dbReference type="GO" id="GO:0006886">
    <property type="term" value="P:intracellular protein transport"/>
    <property type="evidence" value="ECO:0007669"/>
    <property type="project" value="InterPro"/>
</dbReference>
<evidence type="ECO:0000256" key="11">
    <source>
        <dbReference type="ARBA" id="ARBA00022927"/>
    </source>
</evidence>
<dbReference type="Pfam" id="PF04811">
    <property type="entry name" value="Sec23_trunk"/>
    <property type="match status" value="1"/>
</dbReference>
<feature type="domain" description="Sec23/Sec24 helical" evidence="20">
    <location>
        <begin position="533"/>
        <end position="631"/>
    </location>
</feature>
<gene>
    <name evidence="23" type="ORF">IHE44_0013832</name>
    <name evidence="22" type="ORF">IHE44_011952</name>
</gene>
<feature type="region of interest" description="Disordered" evidence="16">
    <location>
        <begin position="1367"/>
        <end position="1403"/>
    </location>
</feature>
<dbReference type="SUPFAM" id="SSF81811">
    <property type="entry name" value="Helical domain of Sec23/24"/>
    <property type="match status" value="1"/>
</dbReference>
<dbReference type="Gene3D" id="3.40.20.10">
    <property type="entry name" value="Severin"/>
    <property type="match status" value="1"/>
</dbReference>
<evidence type="ECO:0000256" key="5">
    <source>
        <dbReference type="ARBA" id="ARBA00022448"/>
    </source>
</evidence>
<dbReference type="EMBL" id="JADDUC010000058">
    <property type="protein sequence ID" value="KAG0120785.1"/>
    <property type="molecule type" value="Genomic_DNA"/>
</dbReference>
<dbReference type="InterPro" id="IPR036180">
    <property type="entry name" value="Gelsolin-like_dom_sf"/>
</dbReference>
<evidence type="ECO:0000256" key="15">
    <source>
        <dbReference type="ARBA" id="ARBA00041231"/>
    </source>
</evidence>